<dbReference type="Proteomes" id="UP000230027">
    <property type="component" value="Unassembled WGS sequence"/>
</dbReference>
<dbReference type="EMBL" id="PFOD01000056">
    <property type="protein sequence ID" value="PIZ65217.1"/>
    <property type="molecule type" value="Genomic_DNA"/>
</dbReference>
<evidence type="ECO:0000313" key="2">
    <source>
        <dbReference type="Proteomes" id="UP000230027"/>
    </source>
</evidence>
<organism evidence="1 2">
    <name type="scientific">Candidatus Roizmanbacteria bacterium CG_4_10_14_0_2_um_filter_36_9</name>
    <dbReference type="NCBI Taxonomy" id="1974823"/>
    <lineage>
        <taxon>Bacteria</taxon>
        <taxon>Candidatus Roizmaniibacteriota</taxon>
    </lineage>
</organism>
<reference evidence="2" key="1">
    <citation type="submission" date="2017-09" db="EMBL/GenBank/DDBJ databases">
        <title>Depth-based differentiation of microbial function through sediment-hosted aquifers and enrichment of novel symbionts in the deep terrestrial subsurface.</title>
        <authorList>
            <person name="Probst A.J."/>
            <person name="Ladd B."/>
            <person name="Jarett J.K."/>
            <person name="Geller-Mcgrath D.E."/>
            <person name="Sieber C.M.K."/>
            <person name="Emerson J.B."/>
            <person name="Anantharaman K."/>
            <person name="Thomas B.C."/>
            <person name="Malmstrom R."/>
            <person name="Stieglmeier M."/>
            <person name="Klingl A."/>
            <person name="Woyke T."/>
            <person name="Ryan C.M."/>
            <person name="Banfield J.F."/>
        </authorList>
    </citation>
    <scope>NUCLEOTIDE SEQUENCE [LARGE SCALE GENOMIC DNA]</scope>
</reference>
<name>A0A2M7U3T6_9BACT</name>
<sequence>MSTEFIFQNLSPPEFPMKNEERIMFLAEQHFLRSVAENIAPESDPITQYQSFFHYLQDISSTEMAQQIFWSYGLTDSCYSSVQVSKAYGVKAQTVNTNRRLVLQTLYLLHPKTVDDLPGEKRNYLEARYLRHLEDESIDNQKTRVFERAKWNISYLQDRSYIKSREDDILQLLGDMYGAEKAELFARYYRLGGYSHSESFERSGNI</sequence>
<proteinExistence type="predicted"/>
<accession>A0A2M7U3T6</accession>
<gene>
    <name evidence="1" type="ORF">COY14_02950</name>
</gene>
<evidence type="ECO:0000313" key="1">
    <source>
        <dbReference type="EMBL" id="PIZ65217.1"/>
    </source>
</evidence>
<dbReference type="AlphaFoldDB" id="A0A2M7U3T6"/>
<comment type="caution">
    <text evidence="1">The sequence shown here is derived from an EMBL/GenBank/DDBJ whole genome shotgun (WGS) entry which is preliminary data.</text>
</comment>
<feature type="non-terminal residue" evidence="1">
    <location>
        <position position="206"/>
    </location>
</feature>
<protein>
    <submittedName>
        <fullName evidence="1">Uncharacterized protein</fullName>
    </submittedName>
</protein>